<evidence type="ECO:0000259" key="9">
    <source>
        <dbReference type="PROSITE" id="PS50089"/>
    </source>
</evidence>
<evidence type="ECO:0000256" key="7">
    <source>
        <dbReference type="PROSITE-ProRule" id="PRU00175"/>
    </source>
</evidence>
<evidence type="ECO:0000256" key="3">
    <source>
        <dbReference type="ARBA" id="ARBA00022723"/>
    </source>
</evidence>
<dbReference type="Gene3D" id="3.30.40.10">
    <property type="entry name" value="Zinc/RING finger domain, C3HC4 (zinc finger)"/>
    <property type="match status" value="1"/>
</dbReference>
<dbReference type="PANTHER" id="PTHR14155:SF627">
    <property type="entry name" value="OS06G0192800 PROTEIN"/>
    <property type="match status" value="1"/>
</dbReference>
<keyword evidence="11" id="KW-1185">Reference proteome</keyword>
<keyword evidence="5" id="KW-0862">Zinc</keyword>
<keyword evidence="3" id="KW-0479">Metal-binding</keyword>
<protein>
    <recommendedName>
        <fullName evidence="2">RING-type E3 ubiquitin transferase</fullName>
        <ecNumber evidence="2">2.3.2.27</ecNumber>
    </recommendedName>
</protein>
<keyword evidence="8" id="KW-0812">Transmembrane</keyword>
<dbReference type="InterPro" id="IPR053238">
    <property type="entry name" value="RING-H2_zinc_finger"/>
</dbReference>
<accession>A0A0K9P2H1</accession>
<keyword evidence="8" id="KW-1133">Transmembrane helix</keyword>
<evidence type="ECO:0000256" key="1">
    <source>
        <dbReference type="ARBA" id="ARBA00000900"/>
    </source>
</evidence>
<dbReference type="PANTHER" id="PTHR14155">
    <property type="entry name" value="RING FINGER DOMAIN-CONTAINING"/>
    <property type="match status" value="1"/>
</dbReference>
<reference evidence="11" key="1">
    <citation type="journal article" date="2016" name="Nature">
        <title>The genome of the seagrass Zostera marina reveals angiosperm adaptation to the sea.</title>
        <authorList>
            <person name="Olsen J.L."/>
            <person name="Rouze P."/>
            <person name="Verhelst B."/>
            <person name="Lin Y.-C."/>
            <person name="Bayer T."/>
            <person name="Collen J."/>
            <person name="Dattolo E."/>
            <person name="De Paoli E."/>
            <person name="Dittami S."/>
            <person name="Maumus F."/>
            <person name="Michel G."/>
            <person name="Kersting A."/>
            <person name="Lauritano C."/>
            <person name="Lohaus R."/>
            <person name="Toepel M."/>
            <person name="Tonon T."/>
            <person name="Vanneste K."/>
            <person name="Amirebrahimi M."/>
            <person name="Brakel J."/>
            <person name="Bostroem C."/>
            <person name="Chovatia M."/>
            <person name="Grimwood J."/>
            <person name="Jenkins J.W."/>
            <person name="Jueterbock A."/>
            <person name="Mraz A."/>
            <person name="Stam W.T."/>
            <person name="Tice H."/>
            <person name="Bornberg-Bauer E."/>
            <person name="Green P.J."/>
            <person name="Pearson G.A."/>
            <person name="Procaccini G."/>
            <person name="Duarte C.M."/>
            <person name="Schmutz J."/>
            <person name="Reusch T.B.H."/>
            <person name="Van de Peer Y."/>
        </authorList>
    </citation>
    <scope>NUCLEOTIDE SEQUENCE [LARGE SCALE GENOMIC DNA]</scope>
    <source>
        <strain evidence="11">cv. Finnish</strain>
    </source>
</reference>
<dbReference type="GO" id="GO:0008270">
    <property type="term" value="F:zinc ion binding"/>
    <property type="evidence" value="ECO:0007669"/>
    <property type="project" value="UniProtKB-KW"/>
</dbReference>
<evidence type="ECO:0000256" key="4">
    <source>
        <dbReference type="ARBA" id="ARBA00022771"/>
    </source>
</evidence>
<dbReference type="OrthoDB" id="8062037at2759"/>
<feature type="domain" description="RING-type" evidence="9">
    <location>
        <begin position="123"/>
        <end position="165"/>
    </location>
</feature>
<dbReference type="InterPro" id="IPR001841">
    <property type="entry name" value="Znf_RING"/>
</dbReference>
<sequence length="195" mass="22288">MAFQMAIIFTFICIFFCLLYAFYIFLHQRRSKRLISTAGTVDPLHRRRDSGSSDEEVARDDHAINIEVVPVEEFDDFPRSRNAGNYPHSVVVSTLPEFTYTNYLESKDVEDGRTKTLAKVFECAICLSKVREGDSVRLLPNCLHMFHVKCIDMWLLSHSNCPVCRSEFEMTPMVESPIVESPMPELPASMVAVAR</sequence>
<evidence type="ECO:0000313" key="10">
    <source>
        <dbReference type="EMBL" id="KMZ63159.1"/>
    </source>
</evidence>
<dbReference type="GO" id="GO:0061630">
    <property type="term" value="F:ubiquitin protein ligase activity"/>
    <property type="evidence" value="ECO:0007669"/>
    <property type="project" value="UniProtKB-EC"/>
</dbReference>
<dbReference type="CDD" id="cd16461">
    <property type="entry name" value="RING-H2_EL5-like"/>
    <property type="match status" value="1"/>
</dbReference>
<organism evidence="10 11">
    <name type="scientific">Zostera marina</name>
    <name type="common">Eelgrass</name>
    <dbReference type="NCBI Taxonomy" id="29655"/>
    <lineage>
        <taxon>Eukaryota</taxon>
        <taxon>Viridiplantae</taxon>
        <taxon>Streptophyta</taxon>
        <taxon>Embryophyta</taxon>
        <taxon>Tracheophyta</taxon>
        <taxon>Spermatophyta</taxon>
        <taxon>Magnoliopsida</taxon>
        <taxon>Liliopsida</taxon>
        <taxon>Zosteraceae</taxon>
        <taxon>Zostera</taxon>
    </lineage>
</organism>
<dbReference type="SUPFAM" id="SSF57850">
    <property type="entry name" value="RING/U-box"/>
    <property type="match status" value="1"/>
</dbReference>
<dbReference type="SMART" id="SM00184">
    <property type="entry name" value="RING"/>
    <property type="match status" value="1"/>
</dbReference>
<feature type="transmembrane region" description="Helical" evidence="8">
    <location>
        <begin position="6"/>
        <end position="26"/>
    </location>
</feature>
<comment type="similarity">
    <text evidence="6">Belongs to the RING-type zinc finger family. ATL subfamily.</text>
</comment>
<gene>
    <name evidence="10" type="ORF">ZOSMA_41G00020</name>
</gene>
<evidence type="ECO:0000256" key="2">
    <source>
        <dbReference type="ARBA" id="ARBA00012483"/>
    </source>
</evidence>
<keyword evidence="4 7" id="KW-0863">Zinc-finger</keyword>
<dbReference type="PROSITE" id="PS50089">
    <property type="entry name" value="ZF_RING_2"/>
    <property type="match status" value="1"/>
</dbReference>
<evidence type="ECO:0000256" key="5">
    <source>
        <dbReference type="ARBA" id="ARBA00022833"/>
    </source>
</evidence>
<comment type="caution">
    <text evidence="10">The sequence shown here is derived from an EMBL/GenBank/DDBJ whole genome shotgun (WGS) entry which is preliminary data.</text>
</comment>
<dbReference type="AlphaFoldDB" id="A0A0K9P2H1"/>
<dbReference type="InterPro" id="IPR013083">
    <property type="entry name" value="Znf_RING/FYVE/PHD"/>
</dbReference>
<comment type="catalytic activity">
    <reaction evidence="1">
        <text>S-ubiquitinyl-[E2 ubiquitin-conjugating enzyme]-L-cysteine + [acceptor protein]-L-lysine = [E2 ubiquitin-conjugating enzyme]-L-cysteine + N(6)-ubiquitinyl-[acceptor protein]-L-lysine.</text>
        <dbReference type="EC" id="2.3.2.27"/>
    </reaction>
</comment>
<evidence type="ECO:0000256" key="6">
    <source>
        <dbReference type="ARBA" id="ARBA00024209"/>
    </source>
</evidence>
<evidence type="ECO:0000256" key="8">
    <source>
        <dbReference type="SAM" id="Phobius"/>
    </source>
</evidence>
<dbReference type="STRING" id="29655.A0A0K9P2H1"/>
<dbReference type="Pfam" id="PF13639">
    <property type="entry name" value="zf-RING_2"/>
    <property type="match status" value="1"/>
</dbReference>
<dbReference type="Proteomes" id="UP000036987">
    <property type="component" value="Unassembled WGS sequence"/>
</dbReference>
<dbReference type="EC" id="2.3.2.27" evidence="2"/>
<evidence type="ECO:0000313" key="11">
    <source>
        <dbReference type="Proteomes" id="UP000036987"/>
    </source>
</evidence>
<name>A0A0K9P2H1_ZOSMR</name>
<dbReference type="EMBL" id="LFYR01001258">
    <property type="protein sequence ID" value="KMZ63159.1"/>
    <property type="molecule type" value="Genomic_DNA"/>
</dbReference>
<keyword evidence="8" id="KW-0472">Membrane</keyword>
<proteinExistence type="inferred from homology"/>